<dbReference type="AlphaFoldDB" id="A0A7C4BAL4"/>
<comment type="caution">
    <text evidence="1">The sequence shown here is derived from an EMBL/GenBank/DDBJ whole genome shotgun (WGS) entry which is preliminary data.</text>
</comment>
<name>A0A7C4BAL4_THEPE</name>
<protein>
    <recommendedName>
        <fullName evidence="2">Lrp/AsnC family transcriptional regulator</fullName>
    </recommendedName>
</protein>
<organism evidence="1">
    <name type="scientific">Thermofilum pendens</name>
    <dbReference type="NCBI Taxonomy" id="2269"/>
    <lineage>
        <taxon>Archaea</taxon>
        <taxon>Thermoproteota</taxon>
        <taxon>Thermoprotei</taxon>
        <taxon>Thermofilales</taxon>
        <taxon>Thermofilaceae</taxon>
        <taxon>Thermofilum</taxon>
    </lineage>
</organism>
<evidence type="ECO:0008006" key="2">
    <source>
        <dbReference type="Google" id="ProtNLM"/>
    </source>
</evidence>
<proteinExistence type="predicted"/>
<dbReference type="EMBL" id="DTFI01000241">
    <property type="protein sequence ID" value="HGI44356.1"/>
    <property type="molecule type" value="Genomic_DNA"/>
</dbReference>
<accession>A0A7C4BAL4</accession>
<sequence>MASRELDCRLLIAIPQARRVSDLARSTGVSLAYASKRLAALKERFSIVGVFDYRALGLEEYLLLLDYNRELWERKLPYITAKAVLRSGKKPERLLLLVLAPAGRAREVADILGVDTAILRKVKVFRHRPDASSLVACKDGRLSPRLQAFESVIGEGVAPDFKAQPLRRVDNVDLWIVAELTKNPFAKLSRLGAPRGLRQQVISYHYLGHVQPLHLYNAVTPKLQATHVGRVLEVEVERGLEEPVAWALASLPFTRFSAAELGKSLVYALVYPGEWELSLFKVLDTCRGITEFRVIGHVAEELREYTVPFGEVVKQGGYSLEILYEALHAPRSGGARWQVYEIE</sequence>
<reference evidence="1" key="1">
    <citation type="journal article" date="2020" name="mSystems">
        <title>Genome- and Community-Level Interaction Insights into Carbon Utilization and Element Cycling Functions of Hydrothermarchaeota in Hydrothermal Sediment.</title>
        <authorList>
            <person name="Zhou Z."/>
            <person name="Liu Y."/>
            <person name="Xu W."/>
            <person name="Pan J."/>
            <person name="Luo Z.H."/>
            <person name="Li M."/>
        </authorList>
    </citation>
    <scope>NUCLEOTIDE SEQUENCE [LARGE SCALE GENOMIC DNA]</scope>
    <source>
        <strain evidence="1">SpSt-735</strain>
    </source>
</reference>
<evidence type="ECO:0000313" key="1">
    <source>
        <dbReference type="EMBL" id="HGI44356.1"/>
    </source>
</evidence>
<gene>
    <name evidence="1" type="ORF">ENV17_08245</name>
</gene>